<reference evidence="2" key="1">
    <citation type="journal article" date="2019" name="Int. J. Syst. Evol. Microbiol.">
        <title>The Global Catalogue of Microorganisms (GCM) 10K type strain sequencing project: providing services to taxonomists for standard genome sequencing and annotation.</title>
        <authorList>
            <consortium name="The Broad Institute Genomics Platform"/>
            <consortium name="The Broad Institute Genome Sequencing Center for Infectious Disease"/>
            <person name="Wu L."/>
            <person name="Ma J."/>
        </authorList>
    </citation>
    <scope>NUCLEOTIDE SEQUENCE [LARGE SCALE GENOMIC DNA]</scope>
    <source>
        <strain evidence="2">CECT 8979</strain>
    </source>
</reference>
<dbReference type="EMBL" id="JBHSAT010000007">
    <property type="protein sequence ID" value="MFC3877710.1"/>
    <property type="molecule type" value="Genomic_DNA"/>
</dbReference>
<accession>A0ABV8AL82</accession>
<dbReference type="RefSeq" id="WP_386100646.1">
    <property type="nucleotide sequence ID" value="NZ_JBHSAT010000007.1"/>
</dbReference>
<evidence type="ECO:0000313" key="1">
    <source>
        <dbReference type="EMBL" id="MFC3877710.1"/>
    </source>
</evidence>
<dbReference type="Proteomes" id="UP001595812">
    <property type="component" value="Unassembled WGS sequence"/>
</dbReference>
<sequence length="110" mass="12972">MGPEDRDSLSKLPADIANDPALNEKFLKVFQKRSPQIKDAKIIINSKKWLDNYQFNRLIEKNRMALAVYQEDGQYYAEYFTFSMPYSENGWCDIVIRDVHDKYNIDKSLV</sequence>
<name>A0ABV8AL82_9FLAO</name>
<keyword evidence="2" id="KW-1185">Reference proteome</keyword>
<organism evidence="1 2">
    <name type="scientific">Winogradskyella maritima</name>
    <dbReference type="NCBI Taxonomy" id="1517766"/>
    <lineage>
        <taxon>Bacteria</taxon>
        <taxon>Pseudomonadati</taxon>
        <taxon>Bacteroidota</taxon>
        <taxon>Flavobacteriia</taxon>
        <taxon>Flavobacteriales</taxon>
        <taxon>Flavobacteriaceae</taxon>
        <taxon>Winogradskyella</taxon>
    </lineage>
</organism>
<evidence type="ECO:0000313" key="2">
    <source>
        <dbReference type="Proteomes" id="UP001595812"/>
    </source>
</evidence>
<gene>
    <name evidence="1" type="ORF">ACFOSX_10755</name>
</gene>
<comment type="caution">
    <text evidence="1">The sequence shown here is derived from an EMBL/GenBank/DDBJ whole genome shotgun (WGS) entry which is preliminary data.</text>
</comment>
<proteinExistence type="predicted"/>
<protein>
    <submittedName>
        <fullName evidence="1">Uncharacterized protein</fullName>
    </submittedName>
</protein>